<dbReference type="PANTHER" id="PTHR13677:SF0">
    <property type="entry name" value="LD41638P"/>
    <property type="match status" value="1"/>
</dbReference>
<dbReference type="Ensembl" id="ENSEBUT00000023880.1">
    <property type="protein sequence ID" value="ENSEBUP00000023304.1"/>
    <property type="gene ID" value="ENSEBUG00000014330.1"/>
</dbReference>
<dbReference type="Pfam" id="PF09794">
    <property type="entry name" value="Avl9"/>
    <property type="match status" value="1"/>
</dbReference>
<evidence type="ECO:0000256" key="1">
    <source>
        <dbReference type="ARBA" id="ARBA00007159"/>
    </source>
</evidence>
<name>A0A8C4R2B0_EPTBU</name>
<proteinExistence type="inferred from homology"/>
<dbReference type="GeneTree" id="ENSGT00390000005529"/>
<keyword evidence="4" id="KW-1185">Reference proteome</keyword>
<dbReference type="InterPro" id="IPR043153">
    <property type="entry name" value="DENN_C"/>
</dbReference>
<feature type="domain" description="UDENN" evidence="2">
    <location>
        <begin position="21"/>
        <end position="461"/>
    </location>
</feature>
<dbReference type="PANTHER" id="PTHR13677">
    <property type="entry name" value="LD41638P"/>
    <property type="match status" value="1"/>
</dbReference>
<sequence length="485" mass="55460">MEPDAKAGMAADWERFSHWLHCVCIVTFDLELGQAIEAIYPPHVKLTEKEKTSTCYLAFPDSNSGCHGDTQFTFRFRQSPSRRAIADVIHDVDMPVLLQRDPHYFYGYVYFRQVKDNSLKRGYFQKSLVLLSRLPFVNLFSSVAKLVAPEYFEKLEPCLEAACKDIDRWPNPIPGKTLNLPIMGLVIQVRIPSRSDKFSACTLKQDICENMLPAPLVLSSVHEGDMFRALQPVLPHLQLLWELVLLGEPLVVMATSPAATADTVLALVSSIFPLRYSSDFRPYFTIHDSEFREITSQKQAPPSVILGVTNPFFVKTLQQWPHIVRVGDLRGPGVYTSHKTYLTKDRAIIKRLQKGAQRKRPSEVQNAILRRYLMELTHSFIIPLERYVASLMPLQKSITPWKSPPQVGPFVPEEFFKSLEHAGPQLTSVLKGDWVGLYRQFLRSPNFDTWFRARHSEMTQKLELLQLEALLRAASLWSCLYRPAV</sequence>
<dbReference type="GO" id="GO:0055037">
    <property type="term" value="C:recycling endosome"/>
    <property type="evidence" value="ECO:0007669"/>
    <property type="project" value="TreeGrafter"/>
</dbReference>
<protein>
    <submittedName>
        <fullName evidence="3">DENN/MADD domain containing 6B</fullName>
    </submittedName>
</protein>
<dbReference type="GO" id="GO:0005085">
    <property type="term" value="F:guanyl-nucleotide exchange factor activity"/>
    <property type="evidence" value="ECO:0007669"/>
    <property type="project" value="InterPro"/>
</dbReference>
<organism evidence="3 4">
    <name type="scientific">Eptatretus burgeri</name>
    <name type="common">Inshore hagfish</name>
    <dbReference type="NCBI Taxonomy" id="7764"/>
    <lineage>
        <taxon>Eukaryota</taxon>
        <taxon>Metazoa</taxon>
        <taxon>Chordata</taxon>
        <taxon>Craniata</taxon>
        <taxon>Vertebrata</taxon>
        <taxon>Cyclostomata</taxon>
        <taxon>Myxini</taxon>
        <taxon>Myxiniformes</taxon>
        <taxon>Myxinidae</taxon>
        <taxon>Eptatretinae</taxon>
        <taxon>Eptatretus</taxon>
    </lineage>
</organism>
<dbReference type="InterPro" id="IPR018307">
    <property type="entry name" value="ABL9/DENND6_dom"/>
</dbReference>
<evidence type="ECO:0000259" key="2">
    <source>
        <dbReference type="PROSITE" id="PS50211"/>
    </source>
</evidence>
<accession>A0A8C4R2B0</accession>
<dbReference type="PROSITE" id="PS50211">
    <property type="entry name" value="DENN"/>
    <property type="match status" value="1"/>
</dbReference>
<comment type="similarity">
    <text evidence="1">Belongs to the DENND6 family.</text>
</comment>
<dbReference type="Gene3D" id="3.40.50.11500">
    <property type="match status" value="1"/>
</dbReference>
<evidence type="ECO:0000313" key="4">
    <source>
        <dbReference type="Proteomes" id="UP000694388"/>
    </source>
</evidence>
<reference evidence="3" key="1">
    <citation type="submission" date="2025-08" db="UniProtKB">
        <authorList>
            <consortium name="Ensembl"/>
        </authorList>
    </citation>
    <scope>IDENTIFICATION</scope>
</reference>
<dbReference type="InterPro" id="IPR037516">
    <property type="entry name" value="Tripartite_DENN"/>
</dbReference>
<evidence type="ECO:0000313" key="3">
    <source>
        <dbReference type="Ensembl" id="ENSEBUP00000023304.1"/>
    </source>
</evidence>
<dbReference type="Proteomes" id="UP000694388">
    <property type="component" value="Unplaced"/>
</dbReference>
<dbReference type="InterPro" id="IPR024224">
    <property type="entry name" value="DENND6"/>
</dbReference>
<dbReference type="AlphaFoldDB" id="A0A8C4R2B0"/>
<reference evidence="3" key="2">
    <citation type="submission" date="2025-09" db="UniProtKB">
        <authorList>
            <consortium name="Ensembl"/>
        </authorList>
    </citation>
    <scope>IDENTIFICATION</scope>
</reference>